<evidence type="ECO:0000313" key="3">
    <source>
        <dbReference type="EMBL" id="GGI54468.1"/>
    </source>
</evidence>
<feature type="chain" id="PRO_5035246266" description="DUF4124 domain-containing protein" evidence="2">
    <location>
        <begin position="27"/>
        <end position="149"/>
    </location>
</feature>
<evidence type="ECO:0000256" key="2">
    <source>
        <dbReference type="SAM" id="SignalP"/>
    </source>
</evidence>
<comment type="caution">
    <text evidence="3">The sequence shown here is derived from an EMBL/GenBank/DDBJ whole genome shotgun (WGS) entry which is preliminary data.</text>
</comment>
<evidence type="ECO:0000313" key="4">
    <source>
        <dbReference type="Proteomes" id="UP000627205"/>
    </source>
</evidence>
<dbReference type="AlphaFoldDB" id="A0A8J3F9B2"/>
<reference evidence="3" key="1">
    <citation type="journal article" date="2014" name="Int. J. Syst. Evol. Microbiol.">
        <title>Complete genome sequence of Corynebacterium casei LMG S-19264T (=DSM 44701T), isolated from a smear-ripened cheese.</title>
        <authorList>
            <consortium name="US DOE Joint Genome Institute (JGI-PGF)"/>
            <person name="Walter F."/>
            <person name="Albersmeier A."/>
            <person name="Kalinowski J."/>
            <person name="Ruckert C."/>
        </authorList>
    </citation>
    <scope>NUCLEOTIDE SEQUENCE</scope>
    <source>
        <strain evidence="3">CCM 7664</strain>
    </source>
</reference>
<name>A0A8J3F9B2_9BURK</name>
<gene>
    <name evidence="3" type="ORF">GCM10011430_16420</name>
</gene>
<dbReference type="RefSeq" id="WP_188420518.1">
    <property type="nucleotide sequence ID" value="NZ_BMDP01000002.1"/>
</dbReference>
<feature type="compositionally biased region" description="Basic and acidic residues" evidence="1">
    <location>
        <begin position="127"/>
        <end position="149"/>
    </location>
</feature>
<organism evidence="3 4">
    <name type="scientific">Oxalicibacterium solurbis</name>
    <dbReference type="NCBI Taxonomy" id="69280"/>
    <lineage>
        <taxon>Bacteria</taxon>
        <taxon>Pseudomonadati</taxon>
        <taxon>Pseudomonadota</taxon>
        <taxon>Betaproteobacteria</taxon>
        <taxon>Burkholderiales</taxon>
        <taxon>Oxalobacteraceae</taxon>
        <taxon>Oxalicibacterium</taxon>
    </lineage>
</organism>
<accession>A0A8J3F9B2</accession>
<sequence>MHHPLLLLAFFSFTFSLLTFSPPALAIYKCESGDRIVYSDTPCRSGKTTTLDIDAGPIGDPETAQQRIEQDKRELQRLESARQKEQAADERIYRQRQKAQVSKRKKCDNLALRRKWAEEDVASAHPKSAERARRTAKRAAEKHELECAT</sequence>
<feature type="signal peptide" evidence="2">
    <location>
        <begin position="1"/>
        <end position="26"/>
    </location>
</feature>
<dbReference type="Proteomes" id="UP000627205">
    <property type="component" value="Unassembled WGS sequence"/>
</dbReference>
<keyword evidence="2" id="KW-0732">Signal</keyword>
<protein>
    <recommendedName>
        <fullName evidence="5">DUF4124 domain-containing protein</fullName>
    </recommendedName>
</protein>
<feature type="region of interest" description="Disordered" evidence="1">
    <location>
        <begin position="48"/>
        <end position="98"/>
    </location>
</feature>
<reference evidence="3" key="2">
    <citation type="submission" date="2020-09" db="EMBL/GenBank/DDBJ databases">
        <authorList>
            <person name="Sun Q."/>
            <person name="Sedlacek I."/>
        </authorList>
    </citation>
    <scope>NUCLEOTIDE SEQUENCE</scope>
    <source>
        <strain evidence="3">CCM 7664</strain>
    </source>
</reference>
<proteinExistence type="predicted"/>
<evidence type="ECO:0000256" key="1">
    <source>
        <dbReference type="SAM" id="MobiDB-lite"/>
    </source>
</evidence>
<evidence type="ECO:0008006" key="5">
    <source>
        <dbReference type="Google" id="ProtNLM"/>
    </source>
</evidence>
<keyword evidence="4" id="KW-1185">Reference proteome</keyword>
<dbReference type="EMBL" id="BMDP01000002">
    <property type="protein sequence ID" value="GGI54468.1"/>
    <property type="molecule type" value="Genomic_DNA"/>
</dbReference>
<feature type="compositionally biased region" description="Basic and acidic residues" evidence="1">
    <location>
        <begin position="68"/>
        <end position="93"/>
    </location>
</feature>
<feature type="region of interest" description="Disordered" evidence="1">
    <location>
        <begin position="119"/>
        <end position="149"/>
    </location>
</feature>